<name>A0A561F116_9ACTN</name>
<accession>A0A561F116</accession>
<organism evidence="1 2">
    <name type="scientific">Kitasatospora atroaurantiaca</name>
    <dbReference type="NCBI Taxonomy" id="285545"/>
    <lineage>
        <taxon>Bacteria</taxon>
        <taxon>Bacillati</taxon>
        <taxon>Actinomycetota</taxon>
        <taxon>Actinomycetes</taxon>
        <taxon>Kitasatosporales</taxon>
        <taxon>Streptomycetaceae</taxon>
        <taxon>Kitasatospora</taxon>
    </lineage>
</organism>
<proteinExistence type="predicted"/>
<keyword evidence="2" id="KW-1185">Reference proteome</keyword>
<sequence>MRNSGTTPGRNALTTASILALSALLGQRLQQLGIQHGRRRRLRRQEHADRR</sequence>
<evidence type="ECO:0000313" key="2">
    <source>
        <dbReference type="Proteomes" id="UP000318416"/>
    </source>
</evidence>
<comment type="caution">
    <text evidence="1">The sequence shown here is derived from an EMBL/GenBank/DDBJ whole genome shotgun (WGS) entry which is preliminary data.</text>
</comment>
<dbReference type="Proteomes" id="UP000318416">
    <property type="component" value="Unassembled WGS sequence"/>
</dbReference>
<dbReference type="EMBL" id="VIVR01000001">
    <property type="protein sequence ID" value="TWE21546.1"/>
    <property type="molecule type" value="Genomic_DNA"/>
</dbReference>
<evidence type="ECO:0000313" key="1">
    <source>
        <dbReference type="EMBL" id="TWE21546.1"/>
    </source>
</evidence>
<reference evidence="1 2" key="1">
    <citation type="submission" date="2019-06" db="EMBL/GenBank/DDBJ databases">
        <title>Sequencing the genomes of 1000 actinobacteria strains.</title>
        <authorList>
            <person name="Klenk H.-P."/>
        </authorList>
    </citation>
    <scope>NUCLEOTIDE SEQUENCE [LARGE SCALE GENOMIC DNA]</scope>
    <source>
        <strain evidence="1 2">DSM 41649</strain>
    </source>
</reference>
<gene>
    <name evidence="1" type="ORF">FB465_6731</name>
</gene>
<dbReference type="AlphaFoldDB" id="A0A561F116"/>
<protein>
    <submittedName>
        <fullName evidence="1">Uncharacterized protein</fullName>
    </submittedName>
</protein>